<dbReference type="SUPFAM" id="SSF51735">
    <property type="entry name" value="NAD(P)-binding Rossmann-fold domains"/>
    <property type="match status" value="1"/>
</dbReference>
<dbReference type="PANTHER" id="PTHR43618:SF8">
    <property type="entry name" value="7ALPHA-HYDROXYSTEROID DEHYDROGENASE"/>
    <property type="match status" value="1"/>
</dbReference>
<dbReference type="InterPro" id="IPR002347">
    <property type="entry name" value="SDR_fam"/>
</dbReference>
<dbReference type="PANTHER" id="PTHR43618">
    <property type="entry name" value="7-ALPHA-HYDROXYSTEROID DEHYDROGENASE"/>
    <property type="match status" value="1"/>
</dbReference>
<comment type="caution">
    <text evidence="4">The sequence shown here is derived from an EMBL/GenBank/DDBJ whole genome shotgun (WGS) entry which is preliminary data.</text>
</comment>
<gene>
    <name evidence="4" type="primary">fabG_141</name>
    <name evidence="4" type="ORF">SDC9_183975</name>
</gene>
<dbReference type="InterPro" id="IPR036291">
    <property type="entry name" value="NAD(P)-bd_dom_sf"/>
</dbReference>
<dbReference type="EC" id="1.1.1.100" evidence="4"/>
<keyword evidence="2" id="KW-0521">NADP</keyword>
<dbReference type="InterPro" id="IPR052178">
    <property type="entry name" value="Sec_Metab_Biosynth_SDR"/>
</dbReference>
<comment type="similarity">
    <text evidence="1">Belongs to the short-chain dehydrogenases/reductases (SDR) family.</text>
</comment>
<evidence type="ECO:0000313" key="4">
    <source>
        <dbReference type="EMBL" id="MPN36466.1"/>
    </source>
</evidence>
<name>A0A645HD61_9ZZZZ</name>
<sequence>MATRLWAARLADDGIAVYEIRPGIIKSDMTSGVTEKYDKLIAGGITLQKRWGFPDDIGKAVRMLVSGDLAYSTGQVINVDGGFTVMRF</sequence>
<organism evidence="4">
    <name type="scientific">bioreactor metagenome</name>
    <dbReference type="NCBI Taxonomy" id="1076179"/>
    <lineage>
        <taxon>unclassified sequences</taxon>
        <taxon>metagenomes</taxon>
        <taxon>ecological metagenomes</taxon>
    </lineage>
</organism>
<reference evidence="4" key="1">
    <citation type="submission" date="2019-08" db="EMBL/GenBank/DDBJ databases">
        <authorList>
            <person name="Kucharzyk K."/>
            <person name="Murdoch R.W."/>
            <person name="Higgins S."/>
            <person name="Loffler F."/>
        </authorList>
    </citation>
    <scope>NUCLEOTIDE SEQUENCE</scope>
</reference>
<dbReference type="EMBL" id="VSSQ01090612">
    <property type="protein sequence ID" value="MPN36466.1"/>
    <property type="molecule type" value="Genomic_DNA"/>
</dbReference>
<dbReference type="AlphaFoldDB" id="A0A645HD61"/>
<evidence type="ECO:0000256" key="3">
    <source>
        <dbReference type="ARBA" id="ARBA00023002"/>
    </source>
</evidence>
<dbReference type="Pfam" id="PF13561">
    <property type="entry name" value="adh_short_C2"/>
    <property type="match status" value="1"/>
</dbReference>
<evidence type="ECO:0000256" key="1">
    <source>
        <dbReference type="ARBA" id="ARBA00006484"/>
    </source>
</evidence>
<proteinExistence type="inferred from homology"/>
<dbReference type="Gene3D" id="3.40.50.720">
    <property type="entry name" value="NAD(P)-binding Rossmann-like Domain"/>
    <property type="match status" value="1"/>
</dbReference>
<dbReference type="GO" id="GO:0004316">
    <property type="term" value="F:3-oxoacyl-[acyl-carrier-protein] reductase (NADPH) activity"/>
    <property type="evidence" value="ECO:0007669"/>
    <property type="project" value="UniProtKB-EC"/>
</dbReference>
<keyword evidence="3 4" id="KW-0560">Oxidoreductase</keyword>
<accession>A0A645HD61</accession>
<evidence type="ECO:0000256" key="2">
    <source>
        <dbReference type="ARBA" id="ARBA00022857"/>
    </source>
</evidence>
<protein>
    <submittedName>
        <fullName evidence="4">3-oxoacyl-[acyl-carrier-protein] reductase FabG</fullName>
        <ecNumber evidence="4">1.1.1.100</ecNumber>
    </submittedName>
</protein>